<keyword evidence="7 10" id="KW-0472">Membrane</keyword>
<dbReference type="GO" id="GO:0004984">
    <property type="term" value="F:olfactory receptor activity"/>
    <property type="evidence" value="ECO:0007669"/>
    <property type="project" value="InterPro"/>
</dbReference>
<proteinExistence type="inferred from homology"/>
<sequence length="344" mass="39564">MLLVLMEVGQICYFLINIKDITAMAATMSTISTTFQAIFKSSIIFFKSQKIIEILNTIEKQFWTAAEVNQQVKRKLRFNSRLVVCSMVMILLSAFTFGIGLLSKPLREGVREFPLSSLYPFDLRQSPFYEIVYAVQCFTDFYIAIICICGHDDLFLAICFHCMTQFIILKETFIKVTRRNVNLVQSKRKFAKDNLERRKMYLKCIEHHILLLRIYNDIERIFSMSNFVQLFSSGSAICVSSFLLAMTKKAQLVSLSSYCFGHILQLFLCCSAANELSYESQNLASFAFSSNWYRNKDMVMVLMLAQKPKKLSAMGIVEINYATFISVLKLSFSLYTLLVKIVAK</sequence>
<keyword evidence="4 10" id="KW-0812">Transmembrane</keyword>
<comment type="similarity">
    <text evidence="10">Belongs to the insect chemoreceptor superfamily. Heteromeric odorant receptor channel (TC 1.A.69) family.</text>
</comment>
<dbReference type="Pfam" id="PF02949">
    <property type="entry name" value="7tm_6"/>
    <property type="match status" value="1"/>
</dbReference>
<dbReference type="Proteomes" id="UP001353858">
    <property type="component" value="Unassembled WGS sequence"/>
</dbReference>
<comment type="subcellular location">
    <subcellularLocation>
        <location evidence="1 10">Cell membrane</location>
        <topology evidence="1 10">Multi-pass membrane protein</topology>
    </subcellularLocation>
</comment>
<dbReference type="AlphaFoldDB" id="A0AAN7SCC2"/>
<dbReference type="PANTHER" id="PTHR21137:SF35">
    <property type="entry name" value="ODORANT RECEPTOR 19A-RELATED"/>
    <property type="match status" value="1"/>
</dbReference>
<keyword evidence="12" id="KW-1185">Reference proteome</keyword>
<evidence type="ECO:0000256" key="7">
    <source>
        <dbReference type="ARBA" id="ARBA00023136"/>
    </source>
</evidence>
<comment type="caution">
    <text evidence="10">Lacks conserved residue(s) required for the propagation of feature annotation.</text>
</comment>
<evidence type="ECO:0000313" key="12">
    <source>
        <dbReference type="Proteomes" id="UP001353858"/>
    </source>
</evidence>
<organism evidence="11 12">
    <name type="scientific">Aquatica leii</name>
    <dbReference type="NCBI Taxonomy" id="1421715"/>
    <lineage>
        <taxon>Eukaryota</taxon>
        <taxon>Metazoa</taxon>
        <taxon>Ecdysozoa</taxon>
        <taxon>Arthropoda</taxon>
        <taxon>Hexapoda</taxon>
        <taxon>Insecta</taxon>
        <taxon>Pterygota</taxon>
        <taxon>Neoptera</taxon>
        <taxon>Endopterygota</taxon>
        <taxon>Coleoptera</taxon>
        <taxon>Polyphaga</taxon>
        <taxon>Elateriformia</taxon>
        <taxon>Elateroidea</taxon>
        <taxon>Lampyridae</taxon>
        <taxon>Luciolinae</taxon>
        <taxon>Aquatica</taxon>
    </lineage>
</organism>
<evidence type="ECO:0000256" key="4">
    <source>
        <dbReference type="ARBA" id="ARBA00022692"/>
    </source>
</evidence>
<name>A0AAN7SCC2_9COLE</name>
<accession>A0AAN7SCC2</accession>
<evidence type="ECO:0000256" key="5">
    <source>
        <dbReference type="ARBA" id="ARBA00022725"/>
    </source>
</evidence>
<evidence type="ECO:0000256" key="6">
    <source>
        <dbReference type="ARBA" id="ARBA00022989"/>
    </source>
</evidence>
<keyword evidence="2" id="KW-1003">Cell membrane</keyword>
<dbReference type="GO" id="GO:0007165">
    <property type="term" value="P:signal transduction"/>
    <property type="evidence" value="ECO:0007669"/>
    <property type="project" value="UniProtKB-KW"/>
</dbReference>
<keyword evidence="5 10" id="KW-0552">Olfaction</keyword>
<dbReference type="EMBL" id="JARPUR010000006">
    <property type="protein sequence ID" value="KAK4873947.1"/>
    <property type="molecule type" value="Genomic_DNA"/>
</dbReference>
<protein>
    <recommendedName>
        <fullName evidence="10">Odorant receptor</fullName>
    </recommendedName>
</protein>
<keyword evidence="6 10" id="KW-1133">Transmembrane helix</keyword>
<feature type="transmembrane region" description="Helical" evidence="10">
    <location>
        <begin position="82"/>
        <end position="102"/>
    </location>
</feature>
<keyword evidence="8 10" id="KW-0675">Receptor</keyword>
<dbReference type="GO" id="GO:0005549">
    <property type="term" value="F:odorant binding"/>
    <property type="evidence" value="ECO:0007669"/>
    <property type="project" value="InterPro"/>
</dbReference>
<keyword evidence="9 10" id="KW-0807">Transducer</keyword>
<dbReference type="GO" id="GO:0005886">
    <property type="term" value="C:plasma membrane"/>
    <property type="evidence" value="ECO:0007669"/>
    <property type="project" value="UniProtKB-SubCell"/>
</dbReference>
<reference evidence="12" key="1">
    <citation type="submission" date="2023-01" db="EMBL/GenBank/DDBJ databases">
        <title>Key to firefly adult light organ development and bioluminescence: homeobox transcription factors regulate luciferase expression and transportation to peroxisome.</title>
        <authorList>
            <person name="Fu X."/>
        </authorList>
    </citation>
    <scope>NUCLEOTIDE SEQUENCE [LARGE SCALE GENOMIC DNA]</scope>
</reference>
<evidence type="ECO:0000256" key="2">
    <source>
        <dbReference type="ARBA" id="ARBA00022475"/>
    </source>
</evidence>
<keyword evidence="3 10" id="KW-0716">Sensory transduction</keyword>
<evidence type="ECO:0000313" key="11">
    <source>
        <dbReference type="EMBL" id="KAK4873947.1"/>
    </source>
</evidence>
<evidence type="ECO:0000256" key="8">
    <source>
        <dbReference type="ARBA" id="ARBA00023170"/>
    </source>
</evidence>
<comment type="caution">
    <text evidence="11">The sequence shown here is derived from an EMBL/GenBank/DDBJ whole genome shotgun (WGS) entry which is preliminary data.</text>
</comment>
<evidence type="ECO:0000256" key="1">
    <source>
        <dbReference type="ARBA" id="ARBA00004651"/>
    </source>
</evidence>
<evidence type="ECO:0000256" key="9">
    <source>
        <dbReference type="ARBA" id="ARBA00023224"/>
    </source>
</evidence>
<evidence type="ECO:0000256" key="3">
    <source>
        <dbReference type="ARBA" id="ARBA00022606"/>
    </source>
</evidence>
<dbReference type="InterPro" id="IPR004117">
    <property type="entry name" value="7tm6_olfct_rcpt"/>
</dbReference>
<gene>
    <name evidence="11" type="ORF">RN001_013307</name>
</gene>
<dbReference type="PANTHER" id="PTHR21137">
    <property type="entry name" value="ODORANT RECEPTOR"/>
    <property type="match status" value="1"/>
</dbReference>
<evidence type="ECO:0000256" key="10">
    <source>
        <dbReference type="RuleBase" id="RU351113"/>
    </source>
</evidence>